<dbReference type="InterPro" id="IPR008266">
    <property type="entry name" value="Tyr_kinase_AS"/>
</dbReference>
<evidence type="ECO:0000256" key="3">
    <source>
        <dbReference type="ARBA" id="ARBA00022553"/>
    </source>
</evidence>
<dbReference type="Pfam" id="PF21990">
    <property type="entry name" value="SH2_1"/>
    <property type="match status" value="1"/>
</dbReference>
<dbReference type="GO" id="GO:0005524">
    <property type="term" value="F:ATP binding"/>
    <property type="evidence" value="ECO:0007669"/>
    <property type="project" value="UniProtKB-UniRule"/>
</dbReference>
<sequence length="1252" mass="144218">MLTLQLLNLQTLIPGRGRRRSMDDRGNNSENGASDGLINVYNYHDKSFFKFRTDEDLYCEKICILICKTLKILPTAQLLFGICEHEATGKQKATETATTPYKWLLPDAKLSPGVRYYFRMRFKVPELDRQLELIDVHSHDYLYYQMLHDVLEEHIEDMRYPNHKNKTMGLAAMSLRVDMLEKGRSQHEIEREYKKYLTESVKSQHFWFVRHPVIKTFRKLVDGKPTVADYKWHYIHEIYNVAPNYMTEVYKAKVDYLPNEQSAVVGGGGIAVGDSISNLSNTLTVASNVTLTTNLTNGGRSNTSAGSSRQSRRHGSYNSSLTSAGADNKIPVYVKLSTHDSPEPGLKVARVTSDATLQWMSVAVVEDIFTLYQEEDNVVRMEIVGLPKGYRLHFNSQKDTKSFLSYISIYIRLTVRWMQNTCPTYTTPSLEELLRLNCHGPIGASYSFMKLHDRGNKCGSFIVRQCDLDYSTYYIDINTRVVARTNHHERCQTETFKITRSDNKWHLVTKEKPDPAFDQLTDIANYIHAESETRTLIHPSTYDKPPLLLLCLPKNLKAKKTNMVLSETELQRRNPQIFNPLTDLLVFVGTIGLTGEKNVYTMRGEWIQQGSFKDVPVTLKFVHDASKINEFFDLSSIWTSILSPQFVKLYGITVSRPYTMVMEYSEHGQLNRFLKNHSDVSLSCLLELMRGLVGGIHYLKDHRIIHSYIRCANMFVTKYDPKSNELVAKIGDPGFPRPYTQSDLAWIPSNYYRNLELAKKDHSTQFWAFATTVWEIFARGNSSLERLTQEDLIKNKVTYANILKSHDHSICPPEIELIIMDGWNEDPDKRFNHLNIYIRLNVIKNRIERPDYESPDAEVVLSDTNSQGSRDDDNNDNDNDENNESAQTVGHNPMMLMERGPIFPFNCDFICTRVLLVEDGKVIYQEKDVIGEGHYGCVYRGKLELNDPSCGSKLVAIKKLKTVKVANDFDREISIMSRLNHPNVVNIRYWDEKSLSIIMDYYELGSFSVYLKSRKPNPADRILLRYALDIAKGMNYLAEKNVIHRDLAARNILVDHDKVKISDFGLAQIANSDGYYIAMNEREIPIKWYSPEAIETNKFSLYSDVWSYGVTLIEIFSRGEVPVLDKDKQDPTKDEFLNSLKEGRRFPQPEDCPMFVYRDLMLPCWNAIPKERPKFSELVKRLQQEIGQTVSIAAAQQQQQQQQLQANHLPNHQPNHQMNHQANHQVNHRPNHQQQQLQAPPTLHRTSIINAD</sequence>
<evidence type="ECO:0000313" key="18">
    <source>
        <dbReference type="Proteomes" id="UP000504634"/>
    </source>
</evidence>
<protein>
    <recommendedName>
        <fullName evidence="2">non-specific protein-tyrosine kinase</fullName>
        <ecNumber evidence="2">2.7.10.2</ecNumber>
    </recommendedName>
</protein>
<keyword evidence="8 14" id="KW-0067">ATP-binding</keyword>
<keyword evidence="18" id="KW-1185">Reference proteome</keyword>
<feature type="compositionally biased region" description="Polar residues" evidence="15">
    <location>
        <begin position="1232"/>
        <end position="1252"/>
    </location>
</feature>
<feature type="compositionally biased region" description="Polar residues" evidence="15">
    <location>
        <begin position="1208"/>
        <end position="1225"/>
    </location>
</feature>
<evidence type="ECO:0000256" key="9">
    <source>
        <dbReference type="ARBA" id="ARBA00022999"/>
    </source>
</evidence>
<feature type="binding site" evidence="14">
    <location>
        <position position="959"/>
    </location>
    <ligand>
        <name>ATP</name>
        <dbReference type="ChEBI" id="CHEBI:30616"/>
    </ligand>
</feature>
<comment type="catalytic activity">
    <reaction evidence="12">
        <text>L-tyrosyl-[protein] + ATP = O-phospho-L-tyrosyl-[protein] + ADP + H(+)</text>
        <dbReference type="Rhea" id="RHEA:10596"/>
        <dbReference type="Rhea" id="RHEA-COMP:10136"/>
        <dbReference type="Rhea" id="RHEA-COMP:20101"/>
        <dbReference type="ChEBI" id="CHEBI:15378"/>
        <dbReference type="ChEBI" id="CHEBI:30616"/>
        <dbReference type="ChEBI" id="CHEBI:46858"/>
        <dbReference type="ChEBI" id="CHEBI:61978"/>
        <dbReference type="ChEBI" id="CHEBI:456216"/>
        <dbReference type="EC" id="2.7.10.1"/>
    </reaction>
</comment>
<dbReference type="SUPFAM" id="SSF56112">
    <property type="entry name" value="Protein kinase-like (PK-like)"/>
    <property type="match status" value="2"/>
</dbReference>
<keyword evidence="10" id="KW-0472">Membrane</keyword>
<dbReference type="GO" id="GO:0002009">
    <property type="term" value="P:morphogenesis of an epithelium"/>
    <property type="evidence" value="ECO:0007669"/>
    <property type="project" value="UniProtKB-ARBA"/>
</dbReference>
<dbReference type="InterPro" id="IPR000719">
    <property type="entry name" value="Prot_kinase_dom"/>
</dbReference>
<keyword evidence="11" id="KW-0829">Tyrosine-protein kinase</keyword>
<feature type="domain" description="Protein kinase" evidence="16">
    <location>
        <begin position="585"/>
        <end position="840"/>
    </location>
</feature>
<dbReference type="GO" id="GO:0019221">
    <property type="term" value="P:cytokine-mediated signaling pathway"/>
    <property type="evidence" value="ECO:0007669"/>
    <property type="project" value="TreeGrafter"/>
</dbReference>
<dbReference type="GO" id="GO:0005829">
    <property type="term" value="C:cytosol"/>
    <property type="evidence" value="ECO:0007669"/>
    <property type="project" value="TreeGrafter"/>
</dbReference>
<evidence type="ECO:0000256" key="13">
    <source>
        <dbReference type="ARBA" id="ARBA00051245"/>
    </source>
</evidence>
<feature type="compositionally biased region" description="Low complexity" evidence="15">
    <location>
        <begin position="1197"/>
        <end position="1206"/>
    </location>
</feature>
<feature type="region of interest" description="Disordered" evidence="15">
    <location>
        <begin position="1197"/>
        <end position="1252"/>
    </location>
</feature>
<dbReference type="SUPFAM" id="SSF55550">
    <property type="entry name" value="SH2 domain"/>
    <property type="match status" value="1"/>
</dbReference>
<dbReference type="InterPro" id="IPR000980">
    <property type="entry name" value="SH2"/>
</dbReference>
<dbReference type="GO" id="GO:0071944">
    <property type="term" value="C:cell periphery"/>
    <property type="evidence" value="ECO:0007669"/>
    <property type="project" value="UniProtKB-ARBA"/>
</dbReference>
<evidence type="ECO:0000256" key="15">
    <source>
        <dbReference type="SAM" id="MobiDB-lite"/>
    </source>
</evidence>
<feature type="region of interest" description="Disordered" evidence="15">
    <location>
        <begin position="294"/>
        <end position="323"/>
    </location>
</feature>
<dbReference type="GO" id="GO:0007259">
    <property type="term" value="P:cell surface receptor signaling pathway via JAK-STAT"/>
    <property type="evidence" value="ECO:0007669"/>
    <property type="project" value="TreeGrafter"/>
</dbReference>
<dbReference type="InterPro" id="IPR019748">
    <property type="entry name" value="FERM_central"/>
</dbReference>
<feature type="compositionally biased region" description="Low complexity" evidence="15">
    <location>
        <begin position="294"/>
        <end position="304"/>
    </location>
</feature>
<dbReference type="OrthoDB" id="1915767at2759"/>
<keyword evidence="4" id="KW-0808">Transferase</keyword>
<evidence type="ECO:0000256" key="5">
    <source>
        <dbReference type="ARBA" id="ARBA00022737"/>
    </source>
</evidence>
<dbReference type="PRINTS" id="PR00109">
    <property type="entry name" value="TYRKINASE"/>
</dbReference>
<dbReference type="InterPro" id="IPR001245">
    <property type="entry name" value="Ser-Thr/Tyr_kinase_cat_dom"/>
</dbReference>
<dbReference type="GO" id="GO:0012505">
    <property type="term" value="C:endomembrane system"/>
    <property type="evidence" value="ECO:0007669"/>
    <property type="project" value="UniProtKB-SubCell"/>
</dbReference>
<evidence type="ECO:0000259" key="17">
    <source>
        <dbReference type="PROSITE" id="PS50057"/>
    </source>
</evidence>
<evidence type="ECO:0000256" key="6">
    <source>
        <dbReference type="ARBA" id="ARBA00022741"/>
    </source>
</evidence>
<keyword evidence="9" id="KW-0727">SH2 domain</keyword>
<keyword evidence="6 14" id="KW-0547">Nucleotide-binding</keyword>
<dbReference type="Pfam" id="PF07714">
    <property type="entry name" value="PK_Tyr_Ser-Thr"/>
    <property type="match status" value="2"/>
</dbReference>
<dbReference type="InterPro" id="IPR019749">
    <property type="entry name" value="Band_41_domain"/>
</dbReference>
<name>A0A6J2TYJ5_DROLE</name>
<evidence type="ECO:0000256" key="10">
    <source>
        <dbReference type="ARBA" id="ARBA00023136"/>
    </source>
</evidence>
<comment type="catalytic activity">
    <reaction evidence="13">
        <text>L-tyrosyl-[protein] + ATP = O-phospho-L-tyrosyl-[protein] + ADP + H(+)</text>
        <dbReference type="Rhea" id="RHEA:10596"/>
        <dbReference type="Rhea" id="RHEA-COMP:10136"/>
        <dbReference type="Rhea" id="RHEA-COMP:20101"/>
        <dbReference type="ChEBI" id="CHEBI:15378"/>
        <dbReference type="ChEBI" id="CHEBI:30616"/>
        <dbReference type="ChEBI" id="CHEBI:46858"/>
        <dbReference type="ChEBI" id="CHEBI:61978"/>
        <dbReference type="ChEBI" id="CHEBI:456216"/>
        <dbReference type="EC" id="2.7.10.2"/>
    </reaction>
</comment>
<comment type="subcellular location">
    <subcellularLocation>
        <location evidence="1">Endomembrane system</location>
    </subcellularLocation>
</comment>
<dbReference type="PROSITE" id="PS00107">
    <property type="entry name" value="PROTEIN_KINASE_ATP"/>
    <property type="match status" value="1"/>
</dbReference>
<dbReference type="CDD" id="cd09921">
    <property type="entry name" value="SH2_Jak_family"/>
    <property type="match status" value="1"/>
</dbReference>
<reference evidence="19" key="1">
    <citation type="submission" date="2025-08" db="UniProtKB">
        <authorList>
            <consortium name="RefSeq"/>
        </authorList>
    </citation>
    <scope>IDENTIFICATION</scope>
    <source>
        <strain evidence="19">11010-0011.00</strain>
        <tissue evidence="19">Whole body</tissue>
    </source>
</reference>
<evidence type="ECO:0000256" key="8">
    <source>
        <dbReference type="ARBA" id="ARBA00022840"/>
    </source>
</evidence>
<feature type="region of interest" description="Disordered" evidence="15">
    <location>
        <begin position="854"/>
        <end position="891"/>
    </location>
</feature>
<evidence type="ECO:0000256" key="1">
    <source>
        <dbReference type="ARBA" id="ARBA00004308"/>
    </source>
</evidence>
<dbReference type="SMART" id="SM00219">
    <property type="entry name" value="TyrKc"/>
    <property type="match status" value="1"/>
</dbReference>
<dbReference type="GO" id="GO:0030182">
    <property type="term" value="P:neuron differentiation"/>
    <property type="evidence" value="ECO:0007669"/>
    <property type="project" value="UniProtKB-ARBA"/>
</dbReference>
<dbReference type="AlphaFoldDB" id="A0A6J2TYJ5"/>
<keyword evidence="3" id="KW-0597">Phosphoprotein</keyword>
<feature type="domain" description="FERM" evidence="17">
    <location>
        <begin position="36"/>
        <end position="418"/>
    </location>
</feature>
<dbReference type="GO" id="GO:0051130">
    <property type="term" value="P:positive regulation of cellular component organization"/>
    <property type="evidence" value="ECO:0007669"/>
    <property type="project" value="UniProtKB-ARBA"/>
</dbReference>
<dbReference type="InterPro" id="IPR011009">
    <property type="entry name" value="Kinase-like_dom_sf"/>
</dbReference>
<dbReference type="PANTHER" id="PTHR45807:SF7">
    <property type="entry name" value="TYROSINE-PROTEIN KINASE HOPSCOTCH"/>
    <property type="match status" value="1"/>
</dbReference>
<dbReference type="GO" id="GO:0050793">
    <property type="term" value="P:regulation of developmental process"/>
    <property type="evidence" value="ECO:0007669"/>
    <property type="project" value="UniProtKB-ARBA"/>
</dbReference>
<dbReference type="SMART" id="SM00295">
    <property type="entry name" value="B41"/>
    <property type="match status" value="1"/>
</dbReference>
<dbReference type="InterPro" id="IPR036860">
    <property type="entry name" value="SH2_dom_sf"/>
</dbReference>
<dbReference type="Proteomes" id="UP000504634">
    <property type="component" value="Unplaced"/>
</dbReference>
<dbReference type="InterPro" id="IPR020635">
    <property type="entry name" value="Tyr_kinase_cat_dom"/>
</dbReference>
<dbReference type="FunFam" id="1.10.510.10:FF:001512">
    <property type="entry name" value="Receptor tyrosine-protein kinase erbB-2"/>
    <property type="match status" value="1"/>
</dbReference>
<dbReference type="GO" id="GO:0009887">
    <property type="term" value="P:animal organ morphogenesis"/>
    <property type="evidence" value="ECO:0007669"/>
    <property type="project" value="UniProtKB-ARBA"/>
</dbReference>
<feature type="domain" description="Protein kinase" evidence="16">
    <location>
        <begin position="924"/>
        <end position="1186"/>
    </location>
</feature>
<dbReference type="CDD" id="cd00192">
    <property type="entry name" value="PTKc"/>
    <property type="match status" value="1"/>
</dbReference>
<dbReference type="GeneID" id="115628665"/>
<organism evidence="18 19">
    <name type="scientific">Drosophila lebanonensis</name>
    <name type="common">Fruit fly</name>
    <name type="synonym">Scaptodrosophila lebanonensis</name>
    <dbReference type="NCBI Taxonomy" id="7225"/>
    <lineage>
        <taxon>Eukaryota</taxon>
        <taxon>Metazoa</taxon>
        <taxon>Ecdysozoa</taxon>
        <taxon>Arthropoda</taxon>
        <taxon>Hexapoda</taxon>
        <taxon>Insecta</taxon>
        <taxon>Pterygota</taxon>
        <taxon>Neoptera</taxon>
        <taxon>Endopterygota</taxon>
        <taxon>Diptera</taxon>
        <taxon>Brachycera</taxon>
        <taxon>Muscomorpha</taxon>
        <taxon>Ephydroidea</taxon>
        <taxon>Drosophilidae</taxon>
        <taxon>Scaptodrosophila</taxon>
    </lineage>
</organism>
<dbReference type="PROSITE" id="PS50057">
    <property type="entry name" value="FERM_3"/>
    <property type="match status" value="1"/>
</dbReference>
<keyword evidence="7 19" id="KW-0418">Kinase</keyword>
<dbReference type="PROSITE" id="PS50011">
    <property type="entry name" value="PROTEIN_KINASE_DOM"/>
    <property type="match status" value="2"/>
</dbReference>
<dbReference type="CTD" id="32080"/>
<evidence type="ECO:0000256" key="14">
    <source>
        <dbReference type="PROSITE-ProRule" id="PRU10141"/>
    </source>
</evidence>
<evidence type="ECO:0000259" key="16">
    <source>
        <dbReference type="PROSITE" id="PS50011"/>
    </source>
</evidence>
<dbReference type="PANTHER" id="PTHR45807">
    <property type="entry name" value="TYROSINE-PROTEIN KINASE HOPSCOTCH"/>
    <property type="match status" value="1"/>
</dbReference>
<dbReference type="Gene3D" id="1.10.510.10">
    <property type="entry name" value="Transferase(Phosphotransferase) domain 1"/>
    <property type="match status" value="2"/>
</dbReference>
<evidence type="ECO:0000256" key="12">
    <source>
        <dbReference type="ARBA" id="ARBA00051243"/>
    </source>
</evidence>
<dbReference type="EC" id="2.7.10.2" evidence="2"/>
<accession>A0A6J2TYJ5</accession>
<dbReference type="PROSITE" id="PS00109">
    <property type="entry name" value="PROTEIN_KINASE_TYR"/>
    <property type="match status" value="1"/>
</dbReference>
<evidence type="ECO:0000256" key="4">
    <source>
        <dbReference type="ARBA" id="ARBA00022679"/>
    </source>
</evidence>
<dbReference type="InterPro" id="IPR000299">
    <property type="entry name" value="FERM_domain"/>
</dbReference>
<evidence type="ECO:0000313" key="19">
    <source>
        <dbReference type="RefSeq" id="XP_030380695.1"/>
    </source>
</evidence>
<feature type="compositionally biased region" description="Acidic residues" evidence="15">
    <location>
        <begin position="873"/>
        <end position="883"/>
    </location>
</feature>
<dbReference type="GO" id="GO:0005126">
    <property type="term" value="F:cytokine receptor binding"/>
    <property type="evidence" value="ECO:0007669"/>
    <property type="project" value="TreeGrafter"/>
</dbReference>
<dbReference type="InterPro" id="IPR017441">
    <property type="entry name" value="Protein_kinase_ATP_BS"/>
</dbReference>
<dbReference type="GO" id="GO:0004714">
    <property type="term" value="F:transmembrane receptor protein tyrosine kinase activity"/>
    <property type="evidence" value="ECO:0007669"/>
    <property type="project" value="UniProtKB-EC"/>
</dbReference>
<dbReference type="RefSeq" id="XP_030380695.1">
    <property type="nucleotide sequence ID" value="XM_030524835.1"/>
</dbReference>
<proteinExistence type="predicted"/>
<dbReference type="CDD" id="cd14473">
    <property type="entry name" value="FERM_B-lobe"/>
    <property type="match status" value="1"/>
</dbReference>
<evidence type="ECO:0000256" key="2">
    <source>
        <dbReference type="ARBA" id="ARBA00011903"/>
    </source>
</evidence>
<evidence type="ECO:0000256" key="7">
    <source>
        <dbReference type="ARBA" id="ARBA00022777"/>
    </source>
</evidence>
<dbReference type="GO" id="GO:0048468">
    <property type="term" value="P:cell development"/>
    <property type="evidence" value="ECO:0007669"/>
    <property type="project" value="UniProtKB-ARBA"/>
</dbReference>
<keyword evidence="5" id="KW-0677">Repeat</keyword>
<gene>
    <name evidence="19" type="primary">LOC115628665</name>
</gene>
<dbReference type="InterPro" id="IPR051286">
    <property type="entry name" value="JAK"/>
</dbReference>
<evidence type="ECO:0000256" key="11">
    <source>
        <dbReference type="ARBA" id="ARBA00023137"/>
    </source>
</evidence>
<dbReference type="GO" id="GO:0004715">
    <property type="term" value="F:non-membrane spanning protein tyrosine kinase activity"/>
    <property type="evidence" value="ECO:0007669"/>
    <property type="project" value="UniProtKB-EC"/>
</dbReference>
<dbReference type="GO" id="GO:0035556">
    <property type="term" value="P:intracellular signal transduction"/>
    <property type="evidence" value="ECO:0007669"/>
    <property type="project" value="TreeGrafter"/>
</dbReference>